<dbReference type="GO" id="GO:0071555">
    <property type="term" value="P:cell wall organization"/>
    <property type="evidence" value="ECO:0007669"/>
    <property type="project" value="UniProtKB-KW"/>
</dbReference>
<feature type="transmembrane region" description="Helical" evidence="17">
    <location>
        <begin position="54"/>
        <end position="75"/>
    </location>
</feature>
<feature type="transmembrane region" description="Helical" evidence="17">
    <location>
        <begin position="204"/>
        <end position="224"/>
    </location>
</feature>
<feature type="transmembrane region" description="Helical" evidence="17">
    <location>
        <begin position="268"/>
        <end position="287"/>
    </location>
</feature>
<evidence type="ECO:0000256" key="6">
    <source>
        <dbReference type="ARBA" id="ARBA00022692"/>
    </source>
</evidence>
<keyword evidence="12 17" id="KW-0046">Antibiotic resistance</keyword>
<keyword evidence="13 17" id="KW-0961">Cell wall biogenesis/degradation</keyword>
<evidence type="ECO:0000313" key="19">
    <source>
        <dbReference type="Proteomes" id="UP001321804"/>
    </source>
</evidence>
<evidence type="ECO:0000256" key="11">
    <source>
        <dbReference type="ARBA" id="ARBA00023136"/>
    </source>
</evidence>
<evidence type="ECO:0000256" key="4">
    <source>
        <dbReference type="ARBA" id="ARBA00021581"/>
    </source>
</evidence>
<sequence>MLQIFQAVIIGIVEGITEFLPISSTGHIVLVENLMKIPTTVDPHAKVMPFDANFWTMFSYVIQLGAILAVIFIYFHRLNPFSSQKDEQQKKDTWQLWFYVIVGVLPSVIIGLPLNSWMDEHLMNWMVVSATLIIYGILFIVIENWNRNRGIRRRNLKGMTYKLAFLIGCFQVLSLVPGTSRSGATILGALILGMSRMAATEFSFFLAIPTMFGVTILKLGKFFLHGGMMSGLEVATLAVGFIVSMIVAWLAIVFFLNYLKKHDFKVFGWYRIALGVIVIIAGAAFHLF</sequence>
<keyword evidence="8 17" id="KW-0133">Cell shape</keyword>
<keyword evidence="10 17" id="KW-1133">Transmembrane helix</keyword>
<evidence type="ECO:0000256" key="2">
    <source>
        <dbReference type="ARBA" id="ARBA00010621"/>
    </source>
</evidence>
<comment type="subcellular location">
    <subcellularLocation>
        <location evidence="1 17">Cell membrane</location>
        <topology evidence="1 17">Multi-pass membrane protein</topology>
    </subcellularLocation>
</comment>
<keyword evidence="7 17" id="KW-0378">Hydrolase</keyword>
<evidence type="ECO:0000256" key="17">
    <source>
        <dbReference type="HAMAP-Rule" id="MF_01006"/>
    </source>
</evidence>
<dbReference type="GO" id="GO:0050380">
    <property type="term" value="F:undecaprenyl-diphosphatase activity"/>
    <property type="evidence" value="ECO:0007669"/>
    <property type="project" value="UniProtKB-UniRule"/>
</dbReference>
<comment type="similarity">
    <text evidence="2 17">Belongs to the UppP family.</text>
</comment>
<dbReference type="GO" id="GO:0009252">
    <property type="term" value="P:peptidoglycan biosynthetic process"/>
    <property type="evidence" value="ECO:0007669"/>
    <property type="project" value="UniProtKB-KW"/>
</dbReference>
<dbReference type="GO" id="GO:0005886">
    <property type="term" value="C:plasma membrane"/>
    <property type="evidence" value="ECO:0007669"/>
    <property type="project" value="UniProtKB-SubCell"/>
</dbReference>
<dbReference type="GO" id="GO:0008360">
    <property type="term" value="P:regulation of cell shape"/>
    <property type="evidence" value="ECO:0007669"/>
    <property type="project" value="UniProtKB-KW"/>
</dbReference>
<evidence type="ECO:0000256" key="16">
    <source>
        <dbReference type="ARBA" id="ARBA00047594"/>
    </source>
</evidence>
<comment type="miscellaneous">
    <text evidence="17">Bacitracin is thought to be involved in the inhibition of peptidoglycan synthesis by sequestering undecaprenyl diphosphate, thereby reducing the pool of lipid carrier available.</text>
</comment>
<comment type="function">
    <text evidence="17">Catalyzes the dephosphorylation of undecaprenyl diphosphate (UPP). Confers resistance to bacitracin.</text>
</comment>
<reference evidence="18 19" key="1">
    <citation type="journal article" date="2023" name="Microbiol. Spectr.">
        <title>Symbiosis of Carpenter Bees with Uncharacterized Lactic Acid Bacteria Showing NAD Auxotrophy.</title>
        <authorList>
            <person name="Kawasaki S."/>
            <person name="Ozawa K."/>
            <person name="Mori T."/>
            <person name="Yamamoto A."/>
            <person name="Ito M."/>
            <person name="Ohkuma M."/>
            <person name="Sakamoto M."/>
            <person name="Matsutani M."/>
        </authorList>
    </citation>
    <scope>NUCLEOTIDE SEQUENCE [LARGE SCALE GENOMIC DNA]</scope>
    <source>
        <strain evidence="18 19">KimC2</strain>
    </source>
</reference>
<evidence type="ECO:0000256" key="1">
    <source>
        <dbReference type="ARBA" id="ARBA00004651"/>
    </source>
</evidence>
<protein>
    <recommendedName>
        <fullName evidence="4 17">Undecaprenyl-diphosphatase</fullName>
        <ecNumber evidence="3 17">3.6.1.27</ecNumber>
    </recommendedName>
    <alternativeName>
        <fullName evidence="15 17">Bacitracin resistance protein</fullName>
    </alternativeName>
    <alternativeName>
        <fullName evidence="14 17">Undecaprenyl pyrophosphate phosphatase</fullName>
    </alternativeName>
</protein>
<dbReference type="KEGG" id="xak:KIMC2_13190"/>
<name>A0AAU9DIZ3_9LACO</name>
<evidence type="ECO:0000256" key="9">
    <source>
        <dbReference type="ARBA" id="ARBA00022984"/>
    </source>
</evidence>
<dbReference type="Pfam" id="PF02673">
    <property type="entry name" value="BacA"/>
    <property type="match status" value="1"/>
</dbReference>
<dbReference type="AlphaFoldDB" id="A0AAU9DIZ3"/>
<dbReference type="EC" id="3.6.1.27" evidence="3 17"/>
<evidence type="ECO:0000256" key="14">
    <source>
        <dbReference type="ARBA" id="ARBA00032707"/>
    </source>
</evidence>
<evidence type="ECO:0000256" key="5">
    <source>
        <dbReference type="ARBA" id="ARBA00022475"/>
    </source>
</evidence>
<evidence type="ECO:0000256" key="12">
    <source>
        <dbReference type="ARBA" id="ARBA00023251"/>
    </source>
</evidence>
<evidence type="ECO:0000256" key="8">
    <source>
        <dbReference type="ARBA" id="ARBA00022960"/>
    </source>
</evidence>
<dbReference type="EMBL" id="AP026801">
    <property type="protein sequence ID" value="BDR56757.1"/>
    <property type="molecule type" value="Genomic_DNA"/>
</dbReference>
<keyword evidence="6 17" id="KW-0812">Transmembrane</keyword>
<evidence type="ECO:0000256" key="7">
    <source>
        <dbReference type="ARBA" id="ARBA00022801"/>
    </source>
</evidence>
<dbReference type="NCBIfam" id="TIGR00753">
    <property type="entry name" value="undec_PP_bacA"/>
    <property type="match status" value="1"/>
</dbReference>
<organism evidence="18 19">
    <name type="scientific">Xylocopilactobacillus apis</name>
    <dbReference type="NCBI Taxonomy" id="2932183"/>
    <lineage>
        <taxon>Bacteria</taxon>
        <taxon>Bacillati</taxon>
        <taxon>Bacillota</taxon>
        <taxon>Bacilli</taxon>
        <taxon>Lactobacillales</taxon>
        <taxon>Lactobacillaceae</taxon>
        <taxon>Xylocopilactobacillus</taxon>
    </lineage>
</organism>
<dbReference type="HAMAP" id="MF_01006">
    <property type="entry name" value="Undec_diphosphatase"/>
    <property type="match status" value="1"/>
</dbReference>
<dbReference type="PANTHER" id="PTHR30622:SF3">
    <property type="entry name" value="UNDECAPRENYL-DIPHOSPHATASE"/>
    <property type="match status" value="1"/>
</dbReference>
<dbReference type="NCBIfam" id="NF001390">
    <property type="entry name" value="PRK00281.1-4"/>
    <property type="match status" value="1"/>
</dbReference>
<comment type="catalytic activity">
    <reaction evidence="16 17">
        <text>di-trans,octa-cis-undecaprenyl diphosphate + H2O = di-trans,octa-cis-undecaprenyl phosphate + phosphate + H(+)</text>
        <dbReference type="Rhea" id="RHEA:28094"/>
        <dbReference type="ChEBI" id="CHEBI:15377"/>
        <dbReference type="ChEBI" id="CHEBI:15378"/>
        <dbReference type="ChEBI" id="CHEBI:43474"/>
        <dbReference type="ChEBI" id="CHEBI:58405"/>
        <dbReference type="ChEBI" id="CHEBI:60392"/>
        <dbReference type="EC" id="3.6.1.27"/>
    </reaction>
</comment>
<dbReference type="RefSeq" id="WP_317695189.1">
    <property type="nucleotide sequence ID" value="NZ_AP026801.1"/>
</dbReference>
<dbReference type="NCBIfam" id="NF001391">
    <property type="entry name" value="PRK00281.1-5"/>
    <property type="match status" value="1"/>
</dbReference>
<evidence type="ECO:0000256" key="13">
    <source>
        <dbReference type="ARBA" id="ARBA00023316"/>
    </source>
</evidence>
<keyword evidence="19" id="KW-1185">Reference proteome</keyword>
<proteinExistence type="inferred from homology"/>
<dbReference type="Proteomes" id="UP001321804">
    <property type="component" value="Chromosome"/>
</dbReference>
<feature type="transmembrane region" description="Helical" evidence="17">
    <location>
        <begin position="236"/>
        <end position="256"/>
    </location>
</feature>
<evidence type="ECO:0000313" key="18">
    <source>
        <dbReference type="EMBL" id="BDR56757.1"/>
    </source>
</evidence>
<dbReference type="GO" id="GO:0046677">
    <property type="term" value="P:response to antibiotic"/>
    <property type="evidence" value="ECO:0007669"/>
    <property type="project" value="UniProtKB-UniRule"/>
</dbReference>
<evidence type="ECO:0000256" key="15">
    <source>
        <dbReference type="ARBA" id="ARBA00032932"/>
    </source>
</evidence>
<keyword evidence="11 17" id="KW-0472">Membrane</keyword>
<keyword evidence="9 17" id="KW-0573">Peptidoglycan synthesis</keyword>
<feature type="transmembrane region" description="Helical" evidence="17">
    <location>
        <begin position="96"/>
        <end position="116"/>
    </location>
</feature>
<dbReference type="PANTHER" id="PTHR30622">
    <property type="entry name" value="UNDECAPRENYL-DIPHOSPHATASE"/>
    <property type="match status" value="1"/>
</dbReference>
<evidence type="ECO:0000256" key="10">
    <source>
        <dbReference type="ARBA" id="ARBA00022989"/>
    </source>
</evidence>
<gene>
    <name evidence="17 18" type="primary">uppP</name>
    <name evidence="18" type="ORF">KIMC2_13190</name>
</gene>
<dbReference type="InterPro" id="IPR003824">
    <property type="entry name" value="UppP"/>
</dbReference>
<accession>A0AAU9DIZ3</accession>
<keyword evidence="5 17" id="KW-1003">Cell membrane</keyword>
<feature type="transmembrane region" description="Helical" evidence="17">
    <location>
        <begin position="122"/>
        <end position="142"/>
    </location>
</feature>
<evidence type="ECO:0000256" key="3">
    <source>
        <dbReference type="ARBA" id="ARBA00012374"/>
    </source>
</evidence>